<dbReference type="EMBL" id="AMEM01000017">
    <property type="protein sequence ID" value="EKX90713.1"/>
    <property type="molecule type" value="Genomic_DNA"/>
</dbReference>
<evidence type="ECO:0000313" key="1">
    <source>
        <dbReference type="EMBL" id="EKX90713.1"/>
    </source>
</evidence>
<proteinExistence type="predicted"/>
<reference evidence="1 2" key="1">
    <citation type="submission" date="2012-05" db="EMBL/GenBank/DDBJ databases">
        <authorList>
            <person name="Weinstock G."/>
            <person name="Sodergren E."/>
            <person name="Lobos E.A."/>
            <person name="Fulton L."/>
            <person name="Fulton R."/>
            <person name="Courtney L."/>
            <person name="Fronick C."/>
            <person name="O'Laughlin M."/>
            <person name="Godfrey J."/>
            <person name="Wilson R.M."/>
            <person name="Miner T."/>
            <person name="Farmer C."/>
            <person name="Delehaunty K."/>
            <person name="Cordes M."/>
            <person name="Minx P."/>
            <person name="Tomlinson C."/>
            <person name="Chen J."/>
            <person name="Wollam A."/>
            <person name="Pepin K.H."/>
            <person name="Bhonagiri V."/>
            <person name="Zhang X."/>
            <person name="Suruliraj S."/>
            <person name="Warren W."/>
            <person name="Mitreva M."/>
            <person name="Mardis E.R."/>
            <person name="Wilson R.K."/>
        </authorList>
    </citation>
    <scope>NUCLEOTIDE SEQUENCE [LARGE SCALE GENOMIC DNA]</scope>
    <source>
        <strain evidence="1 2">F0235</strain>
    </source>
</reference>
<comment type="caution">
    <text evidence="1">The sequence shown here is derived from an EMBL/GenBank/DDBJ whole genome shotgun (WGS) entry which is preliminary data.</text>
</comment>
<dbReference type="Proteomes" id="UP000010445">
    <property type="component" value="Unassembled WGS sequence"/>
</dbReference>
<dbReference type="STRING" id="1035195.HMPREF9997_01209"/>
<dbReference type="HOGENOM" id="CLU_2933516_0_0_11"/>
<gene>
    <name evidence="1" type="ORF">HMPREF9997_01209</name>
</gene>
<protein>
    <submittedName>
        <fullName evidence="1">Uncharacterized protein</fullName>
    </submittedName>
</protein>
<evidence type="ECO:0000313" key="2">
    <source>
        <dbReference type="Proteomes" id="UP000010445"/>
    </source>
</evidence>
<dbReference type="AlphaFoldDB" id="L1MHF2"/>
<accession>L1MHF2</accession>
<name>L1MHF2_9CORY</name>
<keyword evidence="2" id="KW-1185">Reference proteome</keyword>
<sequence>MSATQKWGVLERPSADEGFEGDMTGTLWRWFLLEKNARGLRAACEDRELITDLFLRAELD</sequence>
<organism evidence="1 2">
    <name type="scientific">Corynebacterium durum F0235</name>
    <dbReference type="NCBI Taxonomy" id="1035195"/>
    <lineage>
        <taxon>Bacteria</taxon>
        <taxon>Bacillati</taxon>
        <taxon>Actinomycetota</taxon>
        <taxon>Actinomycetes</taxon>
        <taxon>Mycobacteriales</taxon>
        <taxon>Corynebacteriaceae</taxon>
        <taxon>Corynebacterium</taxon>
    </lineage>
</organism>